<feature type="domain" description="Guanylate kinase-like" evidence="4">
    <location>
        <begin position="38"/>
        <end position="225"/>
    </location>
</feature>
<evidence type="ECO:0000313" key="6">
    <source>
        <dbReference type="Proteomes" id="UP000178870"/>
    </source>
</evidence>
<gene>
    <name evidence="5" type="ORF">A2803_01935</name>
</gene>
<evidence type="ECO:0000313" key="5">
    <source>
        <dbReference type="EMBL" id="OGM31213.1"/>
    </source>
</evidence>
<evidence type="ECO:0000256" key="2">
    <source>
        <dbReference type="ARBA" id="ARBA00022679"/>
    </source>
</evidence>
<dbReference type="SUPFAM" id="SSF52540">
    <property type="entry name" value="P-loop containing nucleoside triphosphate hydrolases"/>
    <property type="match status" value="1"/>
</dbReference>
<evidence type="ECO:0000256" key="1">
    <source>
        <dbReference type="ARBA" id="ARBA00005790"/>
    </source>
</evidence>
<dbReference type="InterPro" id="IPR027417">
    <property type="entry name" value="P-loop_NTPase"/>
</dbReference>
<protein>
    <recommendedName>
        <fullName evidence="4">Guanylate kinase-like domain-containing protein</fullName>
    </recommendedName>
</protein>
<dbReference type="Pfam" id="PF00625">
    <property type="entry name" value="Guanylate_kin"/>
    <property type="match status" value="1"/>
</dbReference>
<dbReference type="EMBL" id="MGGP01000029">
    <property type="protein sequence ID" value="OGM31213.1"/>
    <property type="molecule type" value="Genomic_DNA"/>
</dbReference>
<dbReference type="PANTHER" id="PTHR23117">
    <property type="entry name" value="GUANYLATE KINASE-RELATED"/>
    <property type="match status" value="1"/>
</dbReference>
<evidence type="ECO:0000259" key="4">
    <source>
        <dbReference type="PROSITE" id="PS50052"/>
    </source>
</evidence>
<accession>A0A1F7YV57</accession>
<sequence>MLKLVAGSLKELTLHRHNKYLVEIIENARLARARESHAHVVLITGPTGAGKDTLINALPGDKFVRWRTWTTRREIRADEKDSDPYVRVSHKEFEAEELKGNFIETNPYAENRYGTHRREAEAAFADGRIPVLRVDPRGALTFNKLFEAKVDPFHKASLHHFYIVPPSKNELFLRLQKREKDREAADKRYQIALADLVFAANAHYLLLNQTNKVKQVSEALTSHLRSFGLAV</sequence>
<dbReference type="Proteomes" id="UP000178870">
    <property type="component" value="Unassembled WGS sequence"/>
</dbReference>
<dbReference type="GO" id="GO:0005829">
    <property type="term" value="C:cytosol"/>
    <property type="evidence" value="ECO:0007669"/>
    <property type="project" value="TreeGrafter"/>
</dbReference>
<dbReference type="PROSITE" id="PS50052">
    <property type="entry name" value="GUANYLATE_KINASE_2"/>
    <property type="match status" value="1"/>
</dbReference>
<keyword evidence="2" id="KW-0808">Transferase</keyword>
<dbReference type="InterPro" id="IPR008144">
    <property type="entry name" value="Guanylate_kin-like_dom"/>
</dbReference>
<name>A0A1F7YV57_9BACT</name>
<dbReference type="PANTHER" id="PTHR23117:SF13">
    <property type="entry name" value="GUANYLATE KINASE"/>
    <property type="match status" value="1"/>
</dbReference>
<organism evidence="5 6">
    <name type="scientific">Candidatus Woesebacteria bacterium RIFCSPHIGHO2_01_FULL_44_21</name>
    <dbReference type="NCBI Taxonomy" id="1802503"/>
    <lineage>
        <taxon>Bacteria</taxon>
        <taxon>Candidatus Woeseibacteriota</taxon>
    </lineage>
</organism>
<dbReference type="Gene3D" id="3.40.50.300">
    <property type="entry name" value="P-loop containing nucleotide triphosphate hydrolases"/>
    <property type="match status" value="1"/>
</dbReference>
<dbReference type="SMART" id="SM00072">
    <property type="entry name" value="GuKc"/>
    <property type="match status" value="1"/>
</dbReference>
<dbReference type="InterPro" id="IPR008145">
    <property type="entry name" value="GK/Ca_channel_bsu"/>
</dbReference>
<comment type="caution">
    <text evidence="5">The sequence shown here is derived from an EMBL/GenBank/DDBJ whole genome shotgun (WGS) entry which is preliminary data.</text>
</comment>
<comment type="similarity">
    <text evidence="1">Belongs to the guanylate kinase family.</text>
</comment>
<keyword evidence="3" id="KW-0418">Kinase</keyword>
<reference evidence="5 6" key="1">
    <citation type="journal article" date="2016" name="Nat. Commun.">
        <title>Thousands of microbial genomes shed light on interconnected biogeochemical processes in an aquifer system.</title>
        <authorList>
            <person name="Anantharaman K."/>
            <person name="Brown C.T."/>
            <person name="Hug L.A."/>
            <person name="Sharon I."/>
            <person name="Castelle C.J."/>
            <person name="Probst A.J."/>
            <person name="Thomas B.C."/>
            <person name="Singh A."/>
            <person name="Wilkins M.J."/>
            <person name="Karaoz U."/>
            <person name="Brodie E.L."/>
            <person name="Williams K.H."/>
            <person name="Hubbard S.S."/>
            <person name="Banfield J.F."/>
        </authorList>
    </citation>
    <scope>NUCLEOTIDE SEQUENCE [LARGE SCALE GENOMIC DNA]</scope>
</reference>
<proteinExistence type="inferred from homology"/>
<evidence type="ECO:0000256" key="3">
    <source>
        <dbReference type="ARBA" id="ARBA00022777"/>
    </source>
</evidence>
<dbReference type="AlphaFoldDB" id="A0A1F7YV57"/>
<dbReference type="GO" id="GO:0004385">
    <property type="term" value="F:GMP kinase activity"/>
    <property type="evidence" value="ECO:0007669"/>
    <property type="project" value="TreeGrafter"/>
</dbReference>